<comment type="caution">
    <text evidence="2">The sequence shown here is derived from an EMBL/GenBank/DDBJ whole genome shotgun (WGS) entry which is preliminary data.</text>
</comment>
<feature type="compositionally biased region" description="Basic and acidic residues" evidence="1">
    <location>
        <begin position="51"/>
        <end position="63"/>
    </location>
</feature>
<feature type="region of interest" description="Disordered" evidence="1">
    <location>
        <begin position="33"/>
        <end position="65"/>
    </location>
</feature>
<organism evidence="2 3">
    <name type="scientific">Sutterella parvirubra YIT 11816</name>
    <dbReference type="NCBI Taxonomy" id="762967"/>
    <lineage>
        <taxon>Bacteria</taxon>
        <taxon>Pseudomonadati</taxon>
        <taxon>Pseudomonadota</taxon>
        <taxon>Betaproteobacteria</taxon>
        <taxon>Burkholderiales</taxon>
        <taxon>Sutterellaceae</taxon>
        <taxon>Sutterella</taxon>
    </lineage>
</organism>
<keyword evidence="3" id="KW-1185">Reference proteome</keyword>
<dbReference type="HOGENOM" id="CLU_2541348_0_0_4"/>
<evidence type="ECO:0000256" key="1">
    <source>
        <dbReference type="SAM" id="MobiDB-lite"/>
    </source>
</evidence>
<evidence type="ECO:0000313" key="2">
    <source>
        <dbReference type="EMBL" id="EHY31150.1"/>
    </source>
</evidence>
<proteinExistence type="predicted"/>
<dbReference type="AlphaFoldDB" id="H3KFF3"/>
<dbReference type="EMBL" id="AFBQ01000213">
    <property type="protein sequence ID" value="EHY31150.1"/>
    <property type="molecule type" value="Genomic_DNA"/>
</dbReference>
<accession>H3KFF3</accession>
<reference evidence="2 3" key="1">
    <citation type="submission" date="2011-11" db="EMBL/GenBank/DDBJ databases">
        <authorList>
            <person name="Weinstock G."/>
            <person name="Sodergren E."/>
            <person name="Clifton S."/>
            <person name="Fulton L."/>
            <person name="Fulton B."/>
            <person name="Courtney L."/>
            <person name="Fronick C."/>
            <person name="Harrison M."/>
            <person name="Strong C."/>
            <person name="Farmer C."/>
            <person name="Delahaunty K."/>
            <person name="Markovic C."/>
            <person name="Hall O."/>
            <person name="Minx P."/>
            <person name="Tomlinson C."/>
            <person name="Mitreva M."/>
            <person name="Hou S."/>
            <person name="Chen J."/>
            <person name="Wollam A."/>
            <person name="Pepin K.H."/>
            <person name="Johnson M."/>
            <person name="Bhonagiri V."/>
            <person name="Zhang X."/>
            <person name="Suruliraj S."/>
            <person name="Warren W."/>
            <person name="Chinwalla A."/>
            <person name="Mardis E.R."/>
            <person name="Wilson R.K."/>
        </authorList>
    </citation>
    <scope>NUCLEOTIDE SEQUENCE [LARGE SCALE GENOMIC DNA]</scope>
    <source>
        <strain evidence="2 3">YIT 11816</strain>
    </source>
</reference>
<dbReference type="PATRIC" id="fig|762967.3.peg.1155"/>
<sequence>MHIPGERRRHEGSTALLGAPSRKFRIPREARKEEISGNGAHGRVLRAGKPTLEKPPRPSRREMTSPCRRVWRVRRGVPQKWGY</sequence>
<dbReference type="Proteomes" id="UP000004956">
    <property type="component" value="Unassembled WGS sequence"/>
</dbReference>
<dbReference type="STRING" id="762967.HMPREF9440_01470"/>
<protein>
    <submittedName>
        <fullName evidence="2">Uncharacterized protein</fullName>
    </submittedName>
</protein>
<name>H3KFF3_9BURK</name>
<evidence type="ECO:0000313" key="3">
    <source>
        <dbReference type="Proteomes" id="UP000004956"/>
    </source>
</evidence>
<gene>
    <name evidence="2" type="ORF">HMPREF9440_01470</name>
</gene>